<organism evidence="1 2">
    <name type="scientific">Thauera aminoaromatica</name>
    <dbReference type="NCBI Taxonomy" id="164330"/>
    <lineage>
        <taxon>Bacteria</taxon>
        <taxon>Pseudomonadati</taxon>
        <taxon>Pseudomonadota</taxon>
        <taxon>Betaproteobacteria</taxon>
        <taxon>Rhodocyclales</taxon>
        <taxon>Zoogloeaceae</taxon>
        <taxon>Thauera</taxon>
    </lineage>
</organism>
<comment type="caution">
    <text evidence="1">The sequence shown here is derived from an EMBL/GenBank/DDBJ whole genome shotgun (WGS) entry which is preliminary data.</text>
</comment>
<reference evidence="1 2" key="1">
    <citation type="submission" date="2018-09" db="EMBL/GenBank/DDBJ databases">
        <title>Metagenome Assembled Genomes from an Advanced Water Purification Facility.</title>
        <authorList>
            <person name="Stamps B.W."/>
            <person name="Spear J.R."/>
        </authorList>
    </citation>
    <scope>NUCLEOTIDE SEQUENCE [LARGE SCALE GENOMIC DNA]</scope>
    <source>
        <strain evidence="1">Bin_27_1</strain>
    </source>
</reference>
<protein>
    <submittedName>
        <fullName evidence="1">Mitomycin resistance protein</fullName>
    </submittedName>
</protein>
<dbReference type="Pfam" id="PF11731">
    <property type="entry name" value="Cdd1"/>
    <property type="match status" value="1"/>
</dbReference>
<evidence type="ECO:0000313" key="1">
    <source>
        <dbReference type="EMBL" id="TXH81467.1"/>
    </source>
</evidence>
<sequence length="98" mass="10887">MKKSAHTADTVRRLEDIPNVGVAVADELRALGITAPTGLVGRDPWALYAELNARRCCRHDPCLLDTFIAATRFMAGEPARPWWHYTAERKARQAAGKD</sequence>
<proteinExistence type="predicted"/>
<evidence type="ECO:0000313" key="2">
    <source>
        <dbReference type="Proteomes" id="UP000321192"/>
    </source>
</evidence>
<dbReference type="Proteomes" id="UP000321192">
    <property type="component" value="Unassembled WGS sequence"/>
</dbReference>
<dbReference type="AlphaFoldDB" id="A0A5C7SCL6"/>
<name>A0A5C7SCL6_THASP</name>
<dbReference type="InterPro" id="IPR021725">
    <property type="entry name" value="Cdd1"/>
</dbReference>
<dbReference type="EMBL" id="SSFD01000276">
    <property type="protein sequence ID" value="TXH81467.1"/>
    <property type="molecule type" value="Genomic_DNA"/>
</dbReference>
<gene>
    <name evidence="1" type="ORF">E6Q80_17200</name>
</gene>
<accession>A0A5C7SCL6</accession>